<dbReference type="PANTHER" id="PTHR12147">
    <property type="entry name" value="METALLOPEPTIDASE M28 FAMILY MEMBER"/>
    <property type="match status" value="1"/>
</dbReference>
<dbReference type="OrthoDB" id="9762302at2"/>
<dbReference type="Pfam" id="PF02225">
    <property type="entry name" value="PA"/>
    <property type="match status" value="1"/>
</dbReference>
<evidence type="ECO:0000313" key="5">
    <source>
        <dbReference type="EMBL" id="PYZ98758.1"/>
    </source>
</evidence>
<keyword evidence="5" id="KW-0378">Hydrolase</keyword>
<dbReference type="GO" id="GO:0004177">
    <property type="term" value="F:aminopeptidase activity"/>
    <property type="evidence" value="ECO:0007669"/>
    <property type="project" value="UniProtKB-KW"/>
</dbReference>
<feature type="signal peptide" evidence="2">
    <location>
        <begin position="1"/>
        <end position="22"/>
    </location>
</feature>
<dbReference type="Gene3D" id="3.50.30.30">
    <property type="match status" value="1"/>
</dbReference>
<accession>A0A2W0HY86</accession>
<evidence type="ECO:0000313" key="6">
    <source>
        <dbReference type="Proteomes" id="UP000248066"/>
    </source>
</evidence>
<proteinExistence type="predicted"/>
<keyword evidence="6" id="KW-1185">Reference proteome</keyword>
<sequence length="477" mass="51199">MKKGLAAFLVMLMMFTVPFSFAWSGPGTGGAVFAEAPGKSGSAFDQRIINRFNTDRVLEHMTHLVEEIGPRVAGTEEEVLTAEYIQAQLESFGYDVETQEFGIPNRVSGELFTSVSDEEFAIRVAPGSAATGEEGITGLVVEAGLGYPEDFPEETGGNIALIERGGMTFWEKTVNAQEAGAAGVIIYDNAESLVPVTPSLGGNQADVPVVGITKADGERLIGEGITATLTLSELADQVSPNVIAVKEPKGKPAENPEIVYVTAHFDSVPYSPGASDNASGTAVVLELARILKAFPTEKEVRFVFVGAEEIGLIGSRYYVSQLSEDEIARSAANFNLDMVGTNWEPATALYVNVVDGAPNQVWQSASAAAERLGNDSLVLFARGASDHVAFYEAGIDAANFIRREPGTANLEPWYHTPFDTMDKISESRLQEGGQLIGAAIYDFARKDHPGRGRSNEAPGRTGVLFNEDERLNMTHHR</sequence>
<dbReference type="PANTHER" id="PTHR12147:SF26">
    <property type="entry name" value="PEPTIDASE M28 DOMAIN-CONTAINING PROTEIN"/>
    <property type="match status" value="1"/>
</dbReference>
<comment type="caution">
    <text evidence="5">The sequence shown here is derived from an EMBL/GenBank/DDBJ whole genome shotgun (WGS) entry which is preliminary data.</text>
</comment>
<evidence type="ECO:0000259" key="3">
    <source>
        <dbReference type="Pfam" id="PF02225"/>
    </source>
</evidence>
<dbReference type="RefSeq" id="WP_110518892.1">
    <property type="nucleotide sequence ID" value="NZ_PDOF01000001.1"/>
</dbReference>
<evidence type="ECO:0000256" key="1">
    <source>
        <dbReference type="SAM" id="MobiDB-lite"/>
    </source>
</evidence>
<feature type="compositionally biased region" description="Basic and acidic residues" evidence="1">
    <location>
        <begin position="467"/>
        <end position="477"/>
    </location>
</feature>
<dbReference type="GO" id="GO:0008235">
    <property type="term" value="F:metalloexopeptidase activity"/>
    <property type="evidence" value="ECO:0007669"/>
    <property type="project" value="InterPro"/>
</dbReference>
<feature type="region of interest" description="Disordered" evidence="1">
    <location>
        <begin position="447"/>
        <end position="477"/>
    </location>
</feature>
<gene>
    <name evidence="5" type="ORF">CR205_09345</name>
</gene>
<feature type="domain" description="Peptidase M28" evidence="4">
    <location>
        <begin position="241"/>
        <end position="437"/>
    </location>
</feature>
<dbReference type="SUPFAM" id="SSF52025">
    <property type="entry name" value="PA domain"/>
    <property type="match status" value="1"/>
</dbReference>
<dbReference type="SUPFAM" id="SSF53187">
    <property type="entry name" value="Zn-dependent exopeptidases"/>
    <property type="match status" value="1"/>
</dbReference>
<dbReference type="InterPro" id="IPR045175">
    <property type="entry name" value="M28_fam"/>
</dbReference>
<dbReference type="GO" id="GO:0006508">
    <property type="term" value="P:proteolysis"/>
    <property type="evidence" value="ECO:0007669"/>
    <property type="project" value="InterPro"/>
</dbReference>
<dbReference type="Proteomes" id="UP000248066">
    <property type="component" value="Unassembled WGS sequence"/>
</dbReference>
<protein>
    <submittedName>
        <fullName evidence="5">Aminopeptidase</fullName>
    </submittedName>
</protein>
<evidence type="ECO:0000259" key="4">
    <source>
        <dbReference type="Pfam" id="PF04389"/>
    </source>
</evidence>
<dbReference type="Pfam" id="PF04389">
    <property type="entry name" value="Peptidase_M28"/>
    <property type="match status" value="1"/>
</dbReference>
<reference evidence="5 6" key="1">
    <citation type="submission" date="2017-10" db="EMBL/GenBank/DDBJ databases">
        <title>Bacillus sp. nov., a halophilic bacterium isolated from a Yangshapao Lake.</title>
        <authorList>
            <person name="Wang H."/>
        </authorList>
    </citation>
    <scope>NUCLEOTIDE SEQUENCE [LARGE SCALE GENOMIC DNA]</scope>
    <source>
        <strain evidence="5 6">YSP-3</strain>
    </source>
</reference>
<dbReference type="Gene3D" id="3.40.630.10">
    <property type="entry name" value="Zn peptidases"/>
    <property type="match status" value="1"/>
</dbReference>
<dbReference type="InterPro" id="IPR003137">
    <property type="entry name" value="PA_domain"/>
</dbReference>
<keyword evidence="5" id="KW-0031">Aminopeptidase</keyword>
<keyword evidence="2" id="KW-0732">Signal</keyword>
<dbReference type="EMBL" id="PDOF01000001">
    <property type="protein sequence ID" value="PYZ98758.1"/>
    <property type="molecule type" value="Genomic_DNA"/>
</dbReference>
<dbReference type="InterPro" id="IPR046450">
    <property type="entry name" value="PA_dom_sf"/>
</dbReference>
<dbReference type="AlphaFoldDB" id="A0A2W0HY86"/>
<name>A0A2W0HY86_9BACI</name>
<organism evidence="5 6">
    <name type="scientific">Alteribacter lacisalsi</name>
    <dbReference type="NCBI Taxonomy" id="2045244"/>
    <lineage>
        <taxon>Bacteria</taxon>
        <taxon>Bacillati</taxon>
        <taxon>Bacillota</taxon>
        <taxon>Bacilli</taxon>
        <taxon>Bacillales</taxon>
        <taxon>Bacillaceae</taxon>
        <taxon>Alteribacter</taxon>
    </lineage>
</organism>
<evidence type="ECO:0000256" key="2">
    <source>
        <dbReference type="SAM" id="SignalP"/>
    </source>
</evidence>
<keyword evidence="5" id="KW-0645">Protease</keyword>
<dbReference type="InterPro" id="IPR007484">
    <property type="entry name" value="Peptidase_M28"/>
</dbReference>
<feature type="chain" id="PRO_5015999558" evidence="2">
    <location>
        <begin position="23"/>
        <end position="477"/>
    </location>
</feature>
<feature type="domain" description="PA" evidence="3">
    <location>
        <begin position="139"/>
        <end position="220"/>
    </location>
</feature>